<evidence type="ECO:0000313" key="6">
    <source>
        <dbReference type="EMBL" id="OWF56350.1"/>
    </source>
</evidence>
<keyword evidence="7" id="KW-1185">Reference proteome</keyword>
<dbReference type="Gene3D" id="3.40.50.1820">
    <property type="entry name" value="alpha/beta hydrolase"/>
    <property type="match status" value="1"/>
</dbReference>
<dbReference type="InterPro" id="IPR002018">
    <property type="entry name" value="CarbesteraseB"/>
</dbReference>
<gene>
    <name evidence="6" type="ORF">KP79_PYT08305</name>
</gene>
<dbReference type="InterPro" id="IPR029058">
    <property type="entry name" value="AB_hydrolase_fold"/>
</dbReference>
<evidence type="ECO:0000256" key="3">
    <source>
        <dbReference type="SAM" id="Phobius"/>
    </source>
</evidence>
<feature type="transmembrane region" description="Helical" evidence="3">
    <location>
        <begin position="579"/>
        <end position="600"/>
    </location>
</feature>
<evidence type="ECO:0000256" key="4">
    <source>
        <dbReference type="SAM" id="SignalP"/>
    </source>
</evidence>
<dbReference type="OrthoDB" id="19653at2759"/>
<dbReference type="PANTHER" id="PTHR43903">
    <property type="entry name" value="NEUROLIGIN"/>
    <property type="match status" value="1"/>
</dbReference>
<comment type="similarity">
    <text evidence="1">Belongs to the type-B carboxylesterase/lipase family.</text>
</comment>
<sequence length="622" mass="69460">MNILLFFHVSFTFLFSFCTCGNQNPIRRTKYGRVRGFTETVYDGKKVEKYLGIPYAKPPIGELRFMPPVVPKTWHEGTLNAIELGPACPQHSGGLAYIELHVPGFNKTSEDCLYLNVYTPKKGHHFAHPLPVLVFIHGGSYYTGMGAIFDGSALAAQDIVVVSINYRIGALGFLATGDADLPGNYGMLDIIAALQWTRDNIAYFHGDPDLVTIDGHSAGGSSAGLVMMSPLAKGLFRRVILQSGSPLAHWAVTRYPGGQSVHFKVFASAFDCLFEDSAQIKKCLQAVPSKRMHAFIGQNHDASPSLSPQFRPVVDGYFMPDTPERMAVSGDFEVESVLTGATKDEGLIAAIPFINAFGGQGQGRAKLLTLMYCFRGDLPEIPGIVDTLLEHYTQWPYITSDSSIKDSFSEMVGDYYITAPTHRIASRLSQRNTTVYLYNYEYKSVYALWDGVVHGAELFYLSGFPMSGHVNFRYSESDRKMSETLLYLWSSFARNGLPSLIPHKQFYIDRYTPSRPVFARITAGNQRPHIEMDIKLKPDKISFWNEKVPELYRQRYANRLVAKGDVMSRDYVISSANSWALIASCIGLSVLTILFSIGYCKSRRRIKKILQHNGVPMSNRII</sequence>
<dbReference type="SUPFAM" id="SSF53474">
    <property type="entry name" value="alpha/beta-Hydrolases"/>
    <property type="match status" value="1"/>
</dbReference>
<dbReference type="Pfam" id="PF00135">
    <property type="entry name" value="COesterase"/>
    <property type="match status" value="1"/>
</dbReference>
<keyword evidence="3" id="KW-1133">Transmembrane helix</keyword>
<dbReference type="InterPro" id="IPR019819">
    <property type="entry name" value="Carboxylesterase_B_CS"/>
</dbReference>
<comment type="caution">
    <text evidence="6">The sequence shown here is derived from an EMBL/GenBank/DDBJ whole genome shotgun (WGS) entry which is preliminary data.</text>
</comment>
<dbReference type="InterPro" id="IPR051093">
    <property type="entry name" value="Neuroligin/BSAL"/>
</dbReference>
<keyword evidence="3" id="KW-0472">Membrane</keyword>
<proteinExistence type="inferred from homology"/>
<organism evidence="6 7">
    <name type="scientific">Mizuhopecten yessoensis</name>
    <name type="common">Japanese scallop</name>
    <name type="synonym">Patinopecten yessoensis</name>
    <dbReference type="NCBI Taxonomy" id="6573"/>
    <lineage>
        <taxon>Eukaryota</taxon>
        <taxon>Metazoa</taxon>
        <taxon>Spiralia</taxon>
        <taxon>Lophotrochozoa</taxon>
        <taxon>Mollusca</taxon>
        <taxon>Bivalvia</taxon>
        <taxon>Autobranchia</taxon>
        <taxon>Pteriomorphia</taxon>
        <taxon>Pectinida</taxon>
        <taxon>Pectinoidea</taxon>
        <taxon>Pectinidae</taxon>
        <taxon>Mizuhopecten</taxon>
    </lineage>
</organism>
<evidence type="ECO:0000259" key="5">
    <source>
        <dbReference type="Pfam" id="PF00135"/>
    </source>
</evidence>
<feature type="domain" description="Carboxylesterase type B" evidence="5">
    <location>
        <begin position="24"/>
        <end position="544"/>
    </location>
</feature>
<dbReference type="EMBL" id="NEDP02000216">
    <property type="protein sequence ID" value="OWF56350.1"/>
    <property type="molecule type" value="Genomic_DNA"/>
</dbReference>
<dbReference type="AlphaFoldDB" id="A0A210R5N9"/>
<evidence type="ECO:0000313" key="7">
    <source>
        <dbReference type="Proteomes" id="UP000242188"/>
    </source>
</evidence>
<evidence type="ECO:0000256" key="2">
    <source>
        <dbReference type="ARBA" id="ARBA00022729"/>
    </source>
</evidence>
<reference evidence="6 7" key="1">
    <citation type="journal article" date="2017" name="Nat. Ecol. Evol.">
        <title>Scallop genome provides insights into evolution of bilaterian karyotype and development.</title>
        <authorList>
            <person name="Wang S."/>
            <person name="Zhang J."/>
            <person name="Jiao W."/>
            <person name="Li J."/>
            <person name="Xun X."/>
            <person name="Sun Y."/>
            <person name="Guo X."/>
            <person name="Huan P."/>
            <person name="Dong B."/>
            <person name="Zhang L."/>
            <person name="Hu X."/>
            <person name="Sun X."/>
            <person name="Wang J."/>
            <person name="Zhao C."/>
            <person name="Wang Y."/>
            <person name="Wang D."/>
            <person name="Huang X."/>
            <person name="Wang R."/>
            <person name="Lv J."/>
            <person name="Li Y."/>
            <person name="Zhang Z."/>
            <person name="Liu B."/>
            <person name="Lu W."/>
            <person name="Hui Y."/>
            <person name="Liang J."/>
            <person name="Zhou Z."/>
            <person name="Hou R."/>
            <person name="Li X."/>
            <person name="Liu Y."/>
            <person name="Li H."/>
            <person name="Ning X."/>
            <person name="Lin Y."/>
            <person name="Zhao L."/>
            <person name="Xing Q."/>
            <person name="Dou J."/>
            <person name="Li Y."/>
            <person name="Mao J."/>
            <person name="Guo H."/>
            <person name="Dou H."/>
            <person name="Li T."/>
            <person name="Mu C."/>
            <person name="Jiang W."/>
            <person name="Fu Q."/>
            <person name="Fu X."/>
            <person name="Miao Y."/>
            <person name="Liu J."/>
            <person name="Yu Q."/>
            <person name="Li R."/>
            <person name="Liao H."/>
            <person name="Li X."/>
            <person name="Kong Y."/>
            <person name="Jiang Z."/>
            <person name="Chourrout D."/>
            <person name="Li R."/>
            <person name="Bao Z."/>
        </authorList>
    </citation>
    <scope>NUCLEOTIDE SEQUENCE [LARGE SCALE GENOMIC DNA]</scope>
    <source>
        <strain evidence="6 7">PY_sf001</strain>
    </source>
</reference>
<keyword evidence="2 4" id="KW-0732">Signal</keyword>
<accession>A0A210R5N9</accession>
<feature type="chain" id="PRO_5012984736" evidence="4">
    <location>
        <begin position="21"/>
        <end position="622"/>
    </location>
</feature>
<keyword evidence="3" id="KW-0812">Transmembrane</keyword>
<dbReference type="ESTHER" id="mizye-a0a210r5n9">
    <property type="family name" value="Neuroligin"/>
</dbReference>
<dbReference type="PROSITE" id="PS00941">
    <property type="entry name" value="CARBOXYLESTERASE_B_2"/>
    <property type="match status" value="1"/>
</dbReference>
<evidence type="ECO:0000256" key="1">
    <source>
        <dbReference type="ARBA" id="ARBA00005964"/>
    </source>
</evidence>
<feature type="signal peptide" evidence="4">
    <location>
        <begin position="1"/>
        <end position="20"/>
    </location>
</feature>
<protein>
    <submittedName>
        <fullName evidence="6">Acetylcholinesterase</fullName>
    </submittedName>
</protein>
<name>A0A210R5N9_MIZYE</name>
<dbReference type="STRING" id="6573.A0A210R5N9"/>
<dbReference type="Proteomes" id="UP000242188">
    <property type="component" value="Unassembled WGS sequence"/>
</dbReference>